<dbReference type="InterPro" id="IPR000182">
    <property type="entry name" value="GNAT_dom"/>
</dbReference>
<reference key="2">
    <citation type="submission" date="2011-04" db="EMBL/GenBank/DDBJ databases">
        <title>Complete sequence of chromosome of Haliscomenobacter hydrossis DSM 1100.</title>
        <authorList>
            <consortium name="US DOE Joint Genome Institute (JGI-PGF)"/>
            <person name="Lucas S."/>
            <person name="Han J."/>
            <person name="Lapidus A."/>
            <person name="Bruce D."/>
            <person name="Goodwin L."/>
            <person name="Pitluck S."/>
            <person name="Peters L."/>
            <person name="Kyrpides N."/>
            <person name="Mavromatis K."/>
            <person name="Ivanova N."/>
            <person name="Ovchinnikova G."/>
            <person name="Pagani I."/>
            <person name="Daligault H."/>
            <person name="Detter J.C."/>
            <person name="Han C."/>
            <person name="Land M."/>
            <person name="Hauser L."/>
            <person name="Markowitz V."/>
            <person name="Cheng J.-F."/>
            <person name="Hugenholtz P."/>
            <person name="Woyke T."/>
            <person name="Wu D."/>
            <person name="Verbarg S."/>
            <person name="Frueling A."/>
            <person name="Brambilla E."/>
            <person name="Klenk H.-P."/>
            <person name="Eisen J.A."/>
        </authorList>
    </citation>
    <scope>NUCLEOTIDE SEQUENCE</scope>
    <source>
        <strain>DSM 1100</strain>
    </source>
</reference>
<dbReference type="Proteomes" id="UP000008461">
    <property type="component" value="Chromosome"/>
</dbReference>
<dbReference type="GO" id="GO:0016747">
    <property type="term" value="F:acyltransferase activity, transferring groups other than amino-acyl groups"/>
    <property type="evidence" value="ECO:0007669"/>
    <property type="project" value="InterPro"/>
</dbReference>
<dbReference type="PROSITE" id="PS51186">
    <property type="entry name" value="GNAT"/>
    <property type="match status" value="1"/>
</dbReference>
<organism evidence="2 3">
    <name type="scientific">Haliscomenobacter hydrossis (strain ATCC 27775 / DSM 1100 / LMG 10767 / O)</name>
    <dbReference type="NCBI Taxonomy" id="760192"/>
    <lineage>
        <taxon>Bacteria</taxon>
        <taxon>Pseudomonadati</taxon>
        <taxon>Bacteroidota</taxon>
        <taxon>Saprospiria</taxon>
        <taxon>Saprospirales</taxon>
        <taxon>Haliscomenobacteraceae</taxon>
        <taxon>Haliscomenobacter</taxon>
    </lineage>
</organism>
<dbReference type="eggNOG" id="COG1670">
    <property type="taxonomic scope" value="Bacteria"/>
</dbReference>
<reference evidence="2 3" key="1">
    <citation type="journal article" date="2011" name="Stand. Genomic Sci.">
        <title>Complete genome sequence of Haliscomenobacter hydrossis type strain (O).</title>
        <authorList>
            <consortium name="US DOE Joint Genome Institute (JGI-PGF)"/>
            <person name="Daligault H."/>
            <person name="Lapidus A."/>
            <person name="Zeytun A."/>
            <person name="Nolan M."/>
            <person name="Lucas S."/>
            <person name="Del Rio T.G."/>
            <person name="Tice H."/>
            <person name="Cheng J.F."/>
            <person name="Tapia R."/>
            <person name="Han C."/>
            <person name="Goodwin L."/>
            <person name="Pitluck S."/>
            <person name="Liolios K."/>
            <person name="Pagani I."/>
            <person name="Ivanova N."/>
            <person name="Huntemann M."/>
            <person name="Mavromatis K."/>
            <person name="Mikhailova N."/>
            <person name="Pati A."/>
            <person name="Chen A."/>
            <person name="Palaniappan K."/>
            <person name="Land M."/>
            <person name="Hauser L."/>
            <person name="Brambilla E.M."/>
            <person name="Rohde M."/>
            <person name="Verbarg S."/>
            <person name="Goker M."/>
            <person name="Bristow J."/>
            <person name="Eisen J.A."/>
            <person name="Markowitz V."/>
            <person name="Hugenholtz P."/>
            <person name="Kyrpides N.C."/>
            <person name="Klenk H.P."/>
            <person name="Woyke T."/>
        </authorList>
    </citation>
    <scope>NUCLEOTIDE SEQUENCE [LARGE SCALE GENOMIC DNA]</scope>
    <source>
        <strain evidence="3">ATCC 27775 / DSM 1100 / LMG 10767 / O</strain>
    </source>
</reference>
<gene>
    <name evidence="2" type="ordered locus">Halhy_0052</name>
</gene>
<proteinExistence type="predicted"/>
<evidence type="ECO:0000259" key="1">
    <source>
        <dbReference type="PROSITE" id="PS51186"/>
    </source>
</evidence>
<dbReference type="Pfam" id="PF13302">
    <property type="entry name" value="Acetyltransf_3"/>
    <property type="match status" value="1"/>
</dbReference>
<dbReference type="PANTHER" id="PTHR43792">
    <property type="entry name" value="GNAT FAMILY, PUTATIVE (AFU_ORTHOLOGUE AFUA_3G00765)-RELATED-RELATED"/>
    <property type="match status" value="1"/>
</dbReference>
<evidence type="ECO:0000313" key="3">
    <source>
        <dbReference type="Proteomes" id="UP000008461"/>
    </source>
</evidence>
<dbReference type="SUPFAM" id="SSF55729">
    <property type="entry name" value="Acyl-CoA N-acyltransferases (Nat)"/>
    <property type="match status" value="1"/>
</dbReference>
<accession>F4KRH6</accession>
<evidence type="ECO:0000313" key="2">
    <source>
        <dbReference type="EMBL" id="AEE47966.1"/>
    </source>
</evidence>
<dbReference type="EMBL" id="CP002691">
    <property type="protein sequence ID" value="AEE47966.1"/>
    <property type="molecule type" value="Genomic_DNA"/>
</dbReference>
<dbReference type="InterPro" id="IPR051531">
    <property type="entry name" value="N-acetyltransferase"/>
</dbReference>
<name>F4KRH6_HALH1</name>
<dbReference type="STRING" id="760192.Halhy_0052"/>
<dbReference type="InterPro" id="IPR016181">
    <property type="entry name" value="Acyl_CoA_acyltransferase"/>
</dbReference>
<dbReference type="KEGG" id="hhy:Halhy_0052"/>
<sequence>MTEILQTDRLILRTLTLDDATFIVELVNSPGWIKYIGYRNINTLEDARNYLNNGPLKSYVVYGFGLWAIVLKDEGIPIGMCGLIKRDGLEDADLGYAVLPAYEGQGYITEATRSALHYIFDTLKIKKVLAITNVDNAGSIRVLEKIGFQFLRYMTMPGEDKAVRLFEVVEMD</sequence>
<dbReference type="OrthoDB" id="9798081at2"/>
<feature type="domain" description="N-acetyltransferase" evidence="1">
    <location>
        <begin position="10"/>
        <end position="170"/>
    </location>
</feature>
<protein>
    <submittedName>
        <fullName evidence="2">GCN5-related N-acetyltransferase</fullName>
    </submittedName>
</protein>
<keyword evidence="3" id="KW-1185">Reference proteome</keyword>
<dbReference type="PANTHER" id="PTHR43792:SF1">
    <property type="entry name" value="N-ACETYLTRANSFERASE DOMAIN-CONTAINING PROTEIN"/>
    <property type="match status" value="1"/>
</dbReference>
<dbReference type="AlphaFoldDB" id="F4KRH6"/>
<dbReference type="RefSeq" id="WP_013762530.1">
    <property type="nucleotide sequence ID" value="NC_015510.1"/>
</dbReference>
<dbReference type="Gene3D" id="3.40.630.30">
    <property type="match status" value="1"/>
</dbReference>
<dbReference type="HOGENOM" id="CLU_013985_3_1_10"/>